<sequence length="132" mass="14981">MGNCLPRELRQEMTTFERENQDGDKKSKEVPSTSDQGNEKGRGSEEVCYSIINHSPYRRASLSSNEDGYENIDPITKRVRPFTDGSETEYTLLRTTYLTRPSSCTPENDYEVVLPRQGPHTSSSSSNKHDTE</sequence>
<dbReference type="Pfam" id="PF15666">
    <property type="entry name" value="HGAL"/>
    <property type="match status" value="1"/>
</dbReference>
<evidence type="ECO:0000313" key="2">
    <source>
        <dbReference type="Proteomes" id="UP000694910"/>
    </source>
</evidence>
<dbReference type="PANTHER" id="PTHR35351">
    <property type="entry name" value="GERMINAL CENTER-ASSOCIATED SIGNALING AND MOTILITY-LIKE PROTEIN"/>
    <property type="match status" value="1"/>
</dbReference>
<evidence type="ECO:0000313" key="3">
    <source>
        <dbReference type="RefSeq" id="XP_014650354.1"/>
    </source>
</evidence>
<gene>
    <name evidence="3" type="primary">LOC101402926</name>
</gene>
<evidence type="ECO:0000256" key="1">
    <source>
        <dbReference type="SAM" id="MobiDB-lite"/>
    </source>
</evidence>
<feature type="region of interest" description="Disordered" evidence="1">
    <location>
        <begin position="1"/>
        <end position="47"/>
    </location>
</feature>
<keyword evidence="2" id="KW-1185">Reference proteome</keyword>
<organism evidence="2 3">
    <name type="scientific">Ceratotherium simum simum</name>
    <name type="common">Southern white rhinoceros</name>
    <dbReference type="NCBI Taxonomy" id="73337"/>
    <lineage>
        <taxon>Eukaryota</taxon>
        <taxon>Metazoa</taxon>
        <taxon>Chordata</taxon>
        <taxon>Craniata</taxon>
        <taxon>Vertebrata</taxon>
        <taxon>Euteleostomi</taxon>
        <taxon>Mammalia</taxon>
        <taxon>Eutheria</taxon>
        <taxon>Laurasiatheria</taxon>
        <taxon>Perissodactyla</taxon>
        <taxon>Rhinocerotidae</taxon>
        <taxon>Ceratotherium</taxon>
    </lineage>
</organism>
<feature type="region of interest" description="Disordered" evidence="1">
    <location>
        <begin position="100"/>
        <end position="132"/>
    </location>
</feature>
<protein>
    <submittedName>
        <fullName evidence="3">Germinal center-associated signaling and motility-like protein</fullName>
    </submittedName>
</protein>
<feature type="compositionally biased region" description="Basic and acidic residues" evidence="1">
    <location>
        <begin position="7"/>
        <end position="29"/>
    </location>
</feature>
<reference evidence="3" key="1">
    <citation type="submission" date="2025-08" db="UniProtKB">
        <authorList>
            <consortium name="RefSeq"/>
        </authorList>
    </citation>
    <scope>IDENTIFICATION</scope>
</reference>
<accession>A0ABM1DEX3</accession>
<dbReference type="InterPro" id="IPR031364">
    <property type="entry name" value="GC_assoc_lym"/>
</dbReference>
<dbReference type="Proteomes" id="UP000694910">
    <property type="component" value="Unplaced"/>
</dbReference>
<dbReference type="GeneID" id="101402926"/>
<dbReference type="RefSeq" id="XP_014650354.1">
    <property type="nucleotide sequence ID" value="XM_014794868.1"/>
</dbReference>
<name>A0ABM1DEX3_CERSS</name>
<dbReference type="PANTHER" id="PTHR35351:SF1">
    <property type="entry name" value="GERMINAL CENTER-ASSOCIATED SIGNALING AND MOTILITY-LIKE PROTEIN"/>
    <property type="match status" value="1"/>
</dbReference>
<proteinExistence type="predicted"/>